<keyword evidence="3" id="KW-1185">Reference proteome</keyword>
<dbReference type="SUPFAM" id="SSF52113">
    <property type="entry name" value="BRCT domain"/>
    <property type="match status" value="1"/>
</dbReference>
<organism evidence="2 3">
    <name type="scientific">Salmonella phage rokbiter</name>
    <dbReference type="NCBI Taxonomy" id="2713317"/>
    <lineage>
        <taxon>Viruses</taxon>
        <taxon>Duplodnaviria</taxon>
        <taxon>Heunggongvirae</taxon>
        <taxon>Uroviricota</taxon>
        <taxon>Caudoviricetes</taxon>
        <taxon>Demerecviridae</taxon>
        <taxon>Markadamsvirinae</taxon>
        <taxon>Epseptimavirus</taxon>
        <taxon>Epseptimavirus rokbiter</taxon>
    </lineage>
</organism>
<dbReference type="PROSITE" id="PS50172">
    <property type="entry name" value="BRCT"/>
    <property type="match status" value="1"/>
</dbReference>
<name>A0A6G8RGK4_9CAUD</name>
<dbReference type="InterPro" id="IPR010994">
    <property type="entry name" value="RuvA_2-like"/>
</dbReference>
<protein>
    <submittedName>
        <fullName evidence="2">DNA ligase subunit B</fullName>
    </submittedName>
</protein>
<sequence>MKIEIPTQCPSCGSKLDLVNGQLFCRNKSNCPAQSSKLIENFCTKMKLKGFGPKTIEKLELTKISELFYLTEEDLVGAVGSKVAAKLISELNTKVRGDIDIDIDIDIDFGSVLGSLGIPLIGEVAAKKLSQNCTSFHDVKADGKAGENYKTWLNSPQGKDVIELPWKFSTGIRGAKADIIITDDLVAQPNGITVCITGSLQDFANRTDATNYLESLGYTVKKSVTKDVKYLICEDESKRSSSSYKKAETNGIEILSIKELLEKNNNV</sequence>
<dbReference type="InterPro" id="IPR036420">
    <property type="entry name" value="BRCT_dom_sf"/>
</dbReference>
<dbReference type="InterPro" id="IPR001357">
    <property type="entry name" value="BRCT_dom"/>
</dbReference>
<feature type="domain" description="BRCT" evidence="1">
    <location>
        <begin position="190"/>
        <end position="262"/>
    </location>
</feature>
<dbReference type="Proteomes" id="UP000502180">
    <property type="component" value="Segment"/>
</dbReference>
<dbReference type="Pfam" id="PF00533">
    <property type="entry name" value="BRCT"/>
    <property type="match status" value="1"/>
</dbReference>
<keyword evidence="2" id="KW-0436">Ligase</keyword>
<evidence type="ECO:0000313" key="3">
    <source>
        <dbReference type="Proteomes" id="UP000502180"/>
    </source>
</evidence>
<gene>
    <name evidence="2" type="ORF">rokbiter_57</name>
</gene>
<dbReference type="EMBL" id="MT074457">
    <property type="protein sequence ID" value="QIO00489.1"/>
    <property type="molecule type" value="Genomic_DNA"/>
</dbReference>
<dbReference type="GO" id="GO:0016874">
    <property type="term" value="F:ligase activity"/>
    <property type="evidence" value="ECO:0007669"/>
    <property type="project" value="UniProtKB-KW"/>
</dbReference>
<dbReference type="Gene3D" id="3.40.50.10190">
    <property type="entry name" value="BRCT domain"/>
    <property type="match status" value="1"/>
</dbReference>
<reference evidence="2 3" key="1">
    <citation type="submission" date="2020-02" db="EMBL/GenBank/DDBJ databases">
        <authorList>
            <person name="Olsen N.S."/>
            <person name="Forero-Junco L."/>
            <person name="Kot W."/>
            <person name="Hansen L.H."/>
        </authorList>
    </citation>
    <scope>NUCLEOTIDE SEQUENCE [LARGE SCALE GENOMIC DNA]</scope>
</reference>
<proteinExistence type="predicted"/>
<evidence type="ECO:0000313" key="2">
    <source>
        <dbReference type="EMBL" id="QIO00489.1"/>
    </source>
</evidence>
<evidence type="ECO:0000259" key="1">
    <source>
        <dbReference type="PROSITE" id="PS50172"/>
    </source>
</evidence>
<accession>A0A6G8RGK4</accession>
<dbReference type="Gene3D" id="1.10.150.20">
    <property type="entry name" value="5' to 3' exonuclease, C-terminal subdomain"/>
    <property type="match status" value="1"/>
</dbReference>
<dbReference type="SUPFAM" id="SSF47781">
    <property type="entry name" value="RuvA domain 2-like"/>
    <property type="match status" value="1"/>
</dbReference>